<organism evidence="1 2">
    <name type="scientific">Rodentibacter haemolyticus</name>
    <dbReference type="NCBI Taxonomy" id="2778911"/>
    <lineage>
        <taxon>Bacteria</taxon>
        <taxon>Pseudomonadati</taxon>
        <taxon>Pseudomonadota</taxon>
        <taxon>Gammaproteobacteria</taxon>
        <taxon>Pasteurellales</taxon>
        <taxon>Pasteurellaceae</taxon>
        <taxon>Rodentibacter</taxon>
    </lineage>
</organism>
<evidence type="ECO:0008006" key="3">
    <source>
        <dbReference type="Google" id="ProtNLM"/>
    </source>
</evidence>
<sequence>MKNWYVLVISFYLTGCYFHNGCWYSPQNVSCVDKGGAYPYIAFFQKTETIGHTDTAQRWVDVKLCGGVNISKKENSFNIKGDRDNNMVIIPEVVERFEKCMGSKGYIRLKGYDCGNQNPKWSTGKCNL</sequence>
<protein>
    <recommendedName>
        <fullName evidence="3">Lipoprotein</fullName>
    </recommendedName>
</protein>
<proteinExistence type="predicted"/>
<evidence type="ECO:0000313" key="2">
    <source>
        <dbReference type="Proteomes" id="UP000663069"/>
    </source>
</evidence>
<dbReference type="RefSeq" id="WP_194812803.1">
    <property type="nucleotide sequence ID" value="NZ_CP063056.1"/>
</dbReference>
<dbReference type="Proteomes" id="UP000663069">
    <property type="component" value="Chromosome"/>
</dbReference>
<accession>A0ABX6V0I1</accession>
<name>A0ABX6V0I1_9PAST</name>
<reference evidence="1 2" key="1">
    <citation type="submission" date="2020-10" db="EMBL/GenBank/DDBJ databases">
        <title>Genome Sequencing of Rodentibacter spp. strain DSM111151.</title>
        <authorList>
            <person name="Benga L."/>
            <person name="Lautwein T."/>
        </authorList>
    </citation>
    <scope>NUCLEOTIDE SEQUENCE [LARGE SCALE GENOMIC DNA]</scope>
    <source>
        <strain evidence="1 2">DSM 111151</strain>
    </source>
</reference>
<evidence type="ECO:0000313" key="1">
    <source>
        <dbReference type="EMBL" id="QPB43229.1"/>
    </source>
</evidence>
<dbReference type="EMBL" id="CP063056">
    <property type="protein sequence ID" value="QPB43229.1"/>
    <property type="molecule type" value="Genomic_DNA"/>
</dbReference>
<keyword evidence="2" id="KW-1185">Reference proteome</keyword>
<gene>
    <name evidence="1" type="ORF">IHV77_03745</name>
</gene>